<gene>
    <name evidence="2" type="ORF">SAMN04488121_104332</name>
</gene>
<dbReference type="RefSeq" id="WP_089834502.1">
    <property type="nucleotide sequence ID" value="NZ_FNBN01000004.1"/>
</dbReference>
<dbReference type="GO" id="GO:0005886">
    <property type="term" value="C:plasma membrane"/>
    <property type="evidence" value="ECO:0007669"/>
    <property type="project" value="TreeGrafter"/>
</dbReference>
<organism evidence="2 3">
    <name type="scientific">Chitinophaga filiformis</name>
    <name type="common">Myxococcus filiformis</name>
    <name type="synonym">Flexibacter filiformis</name>
    <dbReference type="NCBI Taxonomy" id="104663"/>
    <lineage>
        <taxon>Bacteria</taxon>
        <taxon>Pseudomonadati</taxon>
        <taxon>Bacteroidota</taxon>
        <taxon>Chitinophagia</taxon>
        <taxon>Chitinophagales</taxon>
        <taxon>Chitinophagaceae</taxon>
        <taxon>Chitinophaga</taxon>
    </lineage>
</organism>
<feature type="transmembrane region" description="Helical" evidence="1">
    <location>
        <begin position="34"/>
        <end position="54"/>
    </location>
</feature>
<dbReference type="PANTHER" id="PTHR32309:SF13">
    <property type="entry name" value="FERRIC ENTEROBACTIN TRANSPORT PROTEIN FEPE"/>
    <property type="match status" value="1"/>
</dbReference>
<dbReference type="AlphaFoldDB" id="A0A1G7UDM5"/>
<name>A0A1G7UDM5_CHIFI</name>
<protein>
    <recommendedName>
        <fullName evidence="4">Chain length determinant protein</fullName>
    </recommendedName>
</protein>
<dbReference type="EMBL" id="FNBN01000004">
    <property type="protein sequence ID" value="SDG45547.1"/>
    <property type="molecule type" value="Genomic_DNA"/>
</dbReference>
<keyword evidence="1" id="KW-1133">Transmembrane helix</keyword>
<evidence type="ECO:0008006" key="4">
    <source>
        <dbReference type="Google" id="ProtNLM"/>
    </source>
</evidence>
<evidence type="ECO:0000313" key="3">
    <source>
        <dbReference type="Proteomes" id="UP000199045"/>
    </source>
</evidence>
<keyword evidence="1" id="KW-0812">Transmembrane</keyword>
<dbReference type="Proteomes" id="UP000199045">
    <property type="component" value="Unassembled WGS sequence"/>
</dbReference>
<dbReference type="OrthoDB" id="745212at2"/>
<dbReference type="PANTHER" id="PTHR32309">
    <property type="entry name" value="TYROSINE-PROTEIN KINASE"/>
    <property type="match status" value="1"/>
</dbReference>
<dbReference type="InterPro" id="IPR050445">
    <property type="entry name" value="Bact_polysacc_biosynth/exp"/>
</dbReference>
<evidence type="ECO:0000313" key="2">
    <source>
        <dbReference type="EMBL" id="SDG45547.1"/>
    </source>
</evidence>
<sequence length="358" mass="40456">MEITNDAAKKGDEISFKELVLKLHDWWKYLLSKWLIIVIIGLTGAGLGLVFSLFSKERYVGELTFVLEDSKPAGLAAYSGLASQFGFDLGGGTGSGLFEGDNIMEFLRSRFIIEKALLTPIMDKGKKMTLITWYINTSHWKEKLDKDPGLKAITYPVGQDRKTFTLMQDSLLNKIHKYLLEKELEITKPDKKLSFIKVTTTAENELFSKIFTERLVNEAAEFYTYTKTKRSKVSVDKLQAMADSLQDQLNRKTYTLAAAQDVNLNPVRQVSSVKGELIARDKIVLQTMYAEVIKNLELSKLTMAQETPVVQVVDSPILPLEKKRFGKFKGLVLGGLLGGFLIVFILVFRRLYREMLAS</sequence>
<feature type="transmembrane region" description="Helical" evidence="1">
    <location>
        <begin position="331"/>
        <end position="352"/>
    </location>
</feature>
<reference evidence="2 3" key="1">
    <citation type="submission" date="2016-10" db="EMBL/GenBank/DDBJ databases">
        <authorList>
            <person name="de Groot N.N."/>
        </authorList>
    </citation>
    <scope>NUCLEOTIDE SEQUENCE [LARGE SCALE GENOMIC DNA]</scope>
    <source>
        <strain evidence="2 3">DSM 527</strain>
    </source>
</reference>
<keyword evidence="1" id="KW-0472">Membrane</keyword>
<accession>A0A1G7UDM5</accession>
<dbReference type="GO" id="GO:0004713">
    <property type="term" value="F:protein tyrosine kinase activity"/>
    <property type="evidence" value="ECO:0007669"/>
    <property type="project" value="TreeGrafter"/>
</dbReference>
<proteinExistence type="predicted"/>
<evidence type="ECO:0000256" key="1">
    <source>
        <dbReference type="SAM" id="Phobius"/>
    </source>
</evidence>
<dbReference type="STRING" id="104663.SAMN04488121_104332"/>